<dbReference type="Pfam" id="PF10025">
    <property type="entry name" value="DUF2267"/>
    <property type="match status" value="1"/>
</dbReference>
<dbReference type="AlphaFoldDB" id="A0A4P2Q0G5"/>
<evidence type="ECO:0000256" key="2">
    <source>
        <dbReference type="PROSITE-ProRule" id="PRU00703"/>
    </source>
</evidence>
<evidence type="ECO:0000256" key="3">
    <source>
        <dbReference type="SAM" id="MobiDB-lite"/>
    </source>
</evidence>
<dbReference type="Pfam" id="PF00571">
    <property type="entry name" value="CBS"/>
    <property type="match status" value="2"/>
</dbReference>
<dbReference type="Gene3D" id="3.10.580.10">
    <property type="entry name" value="CBS-domain"/>
    <property type="match status" value="1"/>
</dbReference>
<evidence type="ECO:0000313" key="6">
    <source>
        <dbReference type="Proteomes" id="UP000295781"/>
    </source>
</evidence>
<feature type="domain" description="CBS" evidence="4">
    <location>
        <begin position="258"/>
        <end position="314"/>
    </location>
</feature>
<feature type="compositionally biased region" description="Basic and acidic residues" evidence="3">
    <location>
        <begin position="175"/>
        <end position="184"/>
    </location>
</feature>
<name>A0A4P2Q0G5_SORCE</name>
<protein>
    <recommendedName>
        <fullName evidence="4">CBS domain-containing protein</fullName>
    </recommendedName>
</protein>
<evidence type="ECO:0000259" key="4">
    <source>
        <dbReference type="PROSITE" id="PS51371"/>
    </source>
</evidence>
<dbReference type="PANTHER" id="PTHR43080">
    <property type="entry name" value="CBS DOMAIN-CONTAINING PROTEIN CBSX3, MITOCHONDRIAL"/>
    <property type="match status" value="1"/>
</dbReference>
<feature type="region of interest" description="Disordered" evidence="3">
    <location>
        <begin position="303"/>
        <end position="327"/>
    </location>
</feature>
<dbReference type="Proteomes" id="UP000295781">
    <property type="component" value="Chromosome"/>
</dbReference>
<reference evidence="5 6" key="1">
    <citation type="submission" date="2015-09" db="EMBL/GenBank/DDBJ databases">
        <title>Sorangium comparison.</title>
        <authorList>
            <person name="Zaburannyi N."/>
            <person name="Bunk B."/>
            <person name="Overmann J."/>
            <person name="Mueller R."/>
        </authorList>
    </citation>
    <scope>NUCLEOTIDE SEQUENCE [LARGE SCALE GENOMIC DNA]</scope>
    <source>
        <strain evidence="5 6">So ceGT47</strain>
    </source>
</reference>
<accession>A0A4P2Q0G5</accession>
<organism evidence="5 6">
    <name type="scientific">Sorangium cellulosum</name>
    <name type="common">Polyangium cellulosum</name>
    <dbReference type="NCBI Taxonomy" id="56"/>
    <lineage>
        <taxon>Bacteria</taxon>
        <taxon>Pseudomonadati</taxon>
        <taxon>Myxococcota</taxon>
        <taxon>Polyangia</taxon>
        <taxon>Polyangiales</taxon>
        <taxon>Polyangiaceae</taxon>
        <taxon>Sorangium</taxon>
    </lineage>
</organism>
<proteinExistence type="predicted"/>
<dbReference type="CDD" id="cd04622">
    <property type="entry name" value="CBS_pair_HRP1_like"/>
    <property type="match status" value="1"/>
</dbReference>
<dbReference type="EMBL" id="CP012670">
    <property type="protein sequence ID" value="AUX22531.1"/>
    <property type="molecule type" value="Genomic_DNA"/>
</dbReference>
<feature type="compositionally biased region" description="Low complexity" evidence="3">
    <location>
        <begin position="312"/>
        <end position="327"/>
    </location>
</feature>
<feature type="domain" description="CBS" evidence="4">
    <location>
        <begin position="192"/>
        <end position="248"/>
    </location>
</feature>
<dbReference type="Gene3D" id="1.10.490.110">
    <property type="entry name" value="Uncharacterized conserved protein DUF2267"/>
    <property type="match status" value="1"/>
</dbReference>
<dbReference type="SMART" id="SM00116">
    <property type="entry name" value="CBS"/>
    <property type="match status" value="2"/>
</dbReference>
<evidence type="ECO:0000256" key="1">
    <source>
        <dbReference type="ARBA" id="ARBA00023122"/>
    </source>
</evidence>
<dbReference type="InterPro" id="IPR038282">
    <property type="entry name" value="DUF2267_sf"/>
</dbReference>
<dbReference type="PROSITE" id="PS51371">
    <property type="entry name" value="CBS"/>
    <property type="match status" value="2"/>
</dbReference>
<dbReference type="PANTHER" id="PTHR43080:SF2">
    <property type="entry name" value="CBS DOMAIN-CONTAINING PROTEIN"/>
    <property type="match status" value="1"/>
</dbReference>
<gene>
    <name evidence="5" type="ORF">SOCEGT47_030340</name>
</gene>
<sequence>MATMAKAKTAAVRSIDEVSEQIFRSVEQSGALPPNLRAPEAVGATLCTLSRRLSGGEARDLAAALPPTIQAIVQPCATQRDEQPEVFGRREFLETLAEHLQIDTDQARAVSQAIFAAVEREIPMKEVTDIESQLPADLKELWGRHRFVGSSHARQPAGMPMEEPPARAGVSRTGSNREHEKEGRTMNCSELMKTDVACCKASEPVEHVAELMQARNIGFVPICNDDGSVIGTLTDRDLAIRVLAEHRSASSTRAEDVMTRDVVCCRPDEDLSVAERLMSEHKKSRILCVDDQKHPLGVISLSDMADRDGGARSSQLLSSISQREARP</sequence>
<dbReference type="InterPro" id="IPR046342">
    <property type="entry name" value="CBS_dom_sf"/>
</dbReference>
<evidence type="ECO:0000313" key="5">
    <source>
        <dbReference type="EMBL" id="AUX22531.1"/>
    </source>
</evidence>
<dbReference type="SUPFAM" id="SSF54631">
    <property type="entry name" value="CBS-domain pair"/>
    <property type="match status" value="1"/>
</dbReference>
<keyword evidence="1 2" id="KW-0129">CBS domain</keyword>
<dbReference type="InterPro" id="IPR000644">
    <property type="entry name" value="CBS_dom"/>
</dbReference>
<dbReference type="InterPro" id="IPR051257">
    <property type="entry name" value="Diverse_CBS-Domain"/>
</dbReference>
<dbReference type="InterPro" id="IPR018727">
    <property type="entry name" value="DUF2267"/>
</dbReference>
<feature type="region of interest" description="Disordered" evidence="3">
    <location>
        <begin position="151"/>
        <end position="184"/>
    </location>
</feature>